<dbReference type="SUPFAM" id="SSF50044">
    <property type="entry name" value="SH3-domain"/>
    <property type="match status" value="1"/>
</dbReference>
<dbReference type="InterPro" id="IPR036028">
    <property type="entry name" value="SH3-like_dom_sf"/>
</dbReference>
<name>A0A3P9QFK1_POERE</name>
<dbReference type="Gene3D" id="2.30.30.40">
    <property type="entry name" value="SH3 Domains"/>
    <property type="match status" value="1"/>
</dbReference>
<reference evidence="3" key="3">
    <citation type="submission" date="2025-09" db="UniProtKB">
        <authorList>
            <consortium name="Ensembl"/>
        </authorList>
    </citation>
    <scope>IDENTIFICATION</scope>
    <source>
        <strain evidence="3">Guanapo</strain>
    </source>
</reference>
<protein>
    <recommendedName>
        <fullName evidence="2">SH3 domain-containing protein</fullName>
    </recommendedName>
</protein>
<reference evidence="4" key="1">
    <citation type="submission" date="2013-11" db="EMBL/GenBank/DDBJ databases">
        <title>The genomic landscape of the Guanapo guppy.</title>
        <authorList>
            <person name="Kuenstner A."/>
            <person name="Dreyer C."/>
        </authorList>
    </citation>
    <scope>NUCLEOTIDE SEQUENCE</scope>
    <source>
        <strain evidence="4">Guanapo</strain>
    </source>
</reference>
<dbReference type="AlphaFoldDB" id="A0A3P9QFK1"/>
<keyword evidence="1" id="KW-0728">SH3 domain</keyword>
<feature type="domain" description="SH3" evidence="2">
    <location>
        <begin position="42"/>
        <end position="86"/>
    </location>
</feature>
<dbReference type="STRING" id="8081.ENSPREP00000032937"/>
<evidence type="ECO:0000256" key="1">
    <source>
        <dbReference type="ARBA" id="ARBA00022443"/>
    </source>
</evidence>
<sequence>MDPKQLTFPPPPMEDYENDEDEENFMVRRDEDLPWAPRSYLDKVVAVYSYSGSKDDELSFHDDGWFDGVMNGSTGLFPGNGVAFIIH</sequence>
<dbReference type="OMA" id="TFAENTI"/>
<organism evidence="3 4">
    <name type="scientific">Poecilia reticulata</name>
    <name type="common">Guppy</name>
    <name type="synonym">Acanthophacelus reticulatus</name>
    <dbReference type="NCBI Taxonomy" id="8081"/>
    <lineage>
        <taxon>Eukaryota</taxon>
        <taxon>Metazoa</taxon>
        <taxon>Chordata</taxon>
        <taxon>Craniata</taxon>
        <taxon>Vertebrata</taxon>
        <taxon>Euteleostomi</taxon>
        <taxon>Actinopterygii</taxon>
        <taxon>Neopterygii</taxon>
        <taxon>Teleostei</taxon>
        <taxon>Neoteleostei</taxon>
        <taxon>Acanthomorphata</taxon>
        <taxon>Ovalentaria</taxon>
        <taxon>Atherinomorphae</taxon>
        <taxon>Cyprinodontiformes</taxon>
        <taxon>Poeciliidae</taxon>
        <taxon>Poeciliinae</taxon>
        <taxon>Poecilia</taxon>
    </lineage>
</organism>
<evidence type="ECO:0000259" key="2">
    <source>
        <dbReference type="SMART" id="SM00326"/>
    </source>
</evidence>
<keyword evidence="4" id="KW-1185">Reference proteome</keyword>
<reference evidence="3" key="2">
    <citation type="submission" date="2025-08" db="UniProtKB">
        <authorList>
            <consortium name="Ensembl"/>
        </authorList>
    </citation>
    <scope>IDENTIFICATION</scope>
    <source>
        <strain evidence="3">Guanapo</strain>
    </source>
</reference>
<evidence type="ECO:0000313" key="4">
    <source>
        <dbReference type="Proteomes" id="UP000242638"/>
    </source>
</evidence>
<dbReference type="Proteomes" id="UP000242638">
    <property type="component" value="Unassembled WGS sequence"/>
</dbReference>
<dbReference type="GeneTree" id="ENSGT00940000156089"/>
<evidence type="ECO:0000313" key="3">
    <source>
        <dbReference type="Ensembl" id="ENSPREP00000032937.1"/>
    </source>
</evidence>
<dbReference type="SMART" id="SM00326">
    <property type="entry name" value="SH3"/>
    <property type="match status" value="1"/>
</dbReference>
<dbReference type="InterPro" id="IPR001452">
    <property type="entry name" value="SH3_domain"/>
</dbReference>
<accession>A0A3P9QFK1</accession>
<dbReference type="Ensembl" id="ENSPRET00000033314.1">
    <property type="protein sequence ID" value="ENSPREP00000032937.1"/>
    <property type="gene ID" value="ENSPREG00000022329.1"/>
</dbReference>
<proteinExistence type="predicted"/>